<dbReference type="Pfam" id="PF08395">
    <property type="entry name" value="7tm_7"/>
    <property type="match status" value="1"/>
</dbReference>
<keyword evidence="4 6" id="KW-1133">Transmembrane helix</keyword>
<protein>
    <submittedName>
        <fullName evidence="7">Uncharacterized protein</fullName>
    </submittedName>
</protein>
<evidence type="ECO:0000313" key="7">
    <source>
        <dbReference type="EMBL" id="GBP48445.1"/>
    </source>
</evidence>
<feature type="transmembrane region" description="Helical" evidence="6">
    <location>
        <begin position="192"/>
        <end position="212"/>
    </location>
</feature>
<evidence type="ECO:0000256" key="3">
    <source>
        <dbReference type="ARBA" id="ARBA00022692"/>
    </source>
</evidence>
<proteinExistence type="predicted"/>
<dbReference type="AlphaFoldDB" id="A0A4C1WE89"/>
<evidence type="ECO:0000256" key="5">
    <source>
        <dbReference type="ARBA" id="ARBA00023136"/>
    </source>
</evidence>
<keyword evidence="3 6" id="KW-0812">Transmembrane</keyword>
<dbReference type="Proteomes" id="UP000299102">
    <property type="component" value="Unassembled WGS sequence"/>
</dbReference>
<gene>
    <name evidence="7" type="ORF">EVAR_32847_1</name>
</gene>
<comment type="caution">
    <text evidence="7">The sequence shown here is derived from an EMBL/GenBank/DDBJ whole genome shotgun (WGS) entry which is preliminary data.</text>
</comment>
<name>A0A4C1WE89_EUMVA</name>
<keyword evidence="5 6" id="KW-0472">Membrane</keyword>
<comment type="subcellular location">
    <subcellularLocation>
        <location evidence="1">Cell membrane</location>
        <topology evidence="1">Multi-pass membrane protein</topology>
    </subcellularLocation>
</comment>
<reference evidence="7 8" key="1">
    <citation type="journal article" date="2019" name="Commun. Biol.">
        <title>The bagworm genome reveals a unique fibroin gene that provides high tensile strength.</title>
        <authorList>
            <person name="Kono N."/>
            <person name="Nakamura H."/>
            <person name="Ohtoshi R."/>
            <person name="Tomita M."/>
            <person name="Numata K."/>
            <person name="Arakawa K."/>
        </authorList>
    </citation>
    <scope>NUCLEOTIDE SEQUENCE [LARGE SCALE GENOMIC DNA]</scope>
</reference>
<dbReference type="InterPro" id="IPR013604">
    <property type="entry name" value="7TM_chemorcpt"/>
</dbReference>
<dbReference type="EMBL" id="BGZK01000524">
    <property type="protein sequence ID" value="GBP48445.1"/>
    <property type="molecule type" value="Genomic_DNA"/>
</dbReference>
<dbReference type="GO" id="GO:0005886">
    <property type="term" value="C:plasma membrane"/>
    <property type="evidence" value="ECO:0007669"/>
    <property type="project" value="UniProtKB-SubCell"/>
</dbReference>
<organism evidence="7 8">
    <name type="scientific">Eumeta variegata</name>
    <name type="common">Bagworm moth</name>
    <name type="synonym">Eumeta japonica</name>
    <dbReference type="NCBI Taxonomy" id="151549"/>
    <lineage>
        <taxon>Eukaryota</taxon>
        <taxon>Metazoa</taxon>
        <taxon>Ecdysozoa</taxon>
        <taxon>Arthropoda</taxon>
        <taxon>Hexapoda</taxon>
        <taxon>Insecta</taxon>
        <taxon>Pterygota</taxon>
        <taxon>Neoptera</taxon>
        <taxon>Endopterygota</taxon>
        <taxon>Lepidoptera</taxon>
        <taxon>Glossata</taxon>
        <taxon>Ditrysia</taxon>
        <taxon>Tineoidea</taxon>
        <taxon>Psychidae</taxon>
        <taxon>Oiketicinae</taxon>
        <taxon>Eumeta</taxon>
    </lineage>
</organism>
<evidence type="ECO:0000256" key="1">
    <source>
        <dbReference type="ARBA" id="ARBA00004651"/>
    </source>
</evidence>
<evidence type="ECO:0000256" key="6">
    <source>
        <dbReference type="SAM" id="Phobius"/>
    </source>
</evidence>
<accession>A0A4C1WE89</accession>
<evidence type="ECO:0000313" key="8">
    <source>
        <dbReference type="Proteomes" id="UP000299102"/>
    </source>
</evidence>
<dbReference type="GO" id="GO:0050909">
    <property type="term" value="P:sensory perception of taste"/>
    <property type="evidence" value="ECO:0007669"/>
    <property type="project" value="InterPro"/>
</dbReference>
<dbReference type="OrthoDB" id="7477935at2759"/>
<keyword evidence="2" id="KW-1003">Cell membrane</keyword>
<sequence>MRKQFSLNLKELSDISTCSEVLDYMKKHMRLCEVISNEGIKYASNMGLVMLRSVPTTARHTARVAAVKAPRSYFRKPITGRSFPGPNSYFTKWMKVFNTLNQKSVTVVEKLTNEEPMGAVVVTCLENAHAALLATLPGAMIQVRVDRIKLTLATCLYLSTDGTEVADITRFLEIIELRPFEMRILRLIPIDMNLPVGLLSLCTTYLIILAQFHR</sequence>
<evidence type="ECO:0000256" key="4">
    <source>
        <dbReference type="ARBA" id="ARBA00022989"/>
    </source>
</evidence>
<evidence type="ECO:0000256" key="2">
    <source>
        <dbReference type="ARBA" id="ARBA00022475"/>
    </source>
</evidence>
<keyword evidence="8" id="KW-1185">Reference proteome</keyword>